<gene>
    <name evidence="1" type="ORF">C3H57_04490</name>
</gene>
<dbReference type="AlphaFoldDB" id="A0A431EEE7"/>
<organism evidence="1 2">
    <name type="scientific">Campylobacter jejuni</name>
    <dbReference type="NCBI Taxonomy" id="197"/>
    <lineage>
        <taxon>Bacteria</taxon>
        <taxon>Pseudomonadati</taxon>
        <taxon>Campylobacterota</taxon>
        <taxon>Epsilonproteobacteria</taxon>
        <taxon>Campylobacterales</taxon>
        <taxon>Campylobacteraceae</taxon>
        <taxon>Campylobacter</taxon>
    </lineage>
</organism>
<name>A0A431EEE7_CAMJU</name>
<comment type="caution">
    <text evidence="1">The sequence shown here is derived from an EMBL/GenBank/DDBJ whole genome shotgun (WGS) entry which is preliminary data.</text>
</comment>
<evidence type="ECO:0000313" key="1">
    <source>
        <dbReference type="EMBL" id="RTJ79635.1"/>
    </source>
</evidence>
<proteinExistence type="predicted"/>
<dbReference type="Proteomes" id="UP000288507">
    <property type="component" value="Unassembled WGS sequence"/>
</dbReference>
<dbReference type="EMBL" id="PRBV01000005">
    <property type="protein sequence ID" value="RTJ79635.1"/>
    <property type="molecule type" value="Genomic_DNA"/>
</dbReference>
<evidence type="ECO:0000313" key="2">
    <source>
        <dbReference type="Proteomes" id="UP000288507"/>
    </source>
</evidence>
<accession>A0A431EEE7</accession>
<sequence>MIELADIACRGLEFHWKNRLKGTHGEMYRNAEFFENMAVLSGAAGKIGDDPYLTPQLKDEMDYLTSLWVCVFYNRYSDIFPIKDPEILECVEMAKDKMNNMTIPKLISEVHGIEDIALSIVDSRINSEKAFKTLKLSIVNNYTTVTNIPKEITYSGHFGETSQFSLSYLRAGHSPHSRTQVMLSGEGMGDILIHPISLAFCLVVAELMVARMYDNSVEGMVQSVENCSRIANLRTELVDFYSF</sequence>
<dbReference type="RefSeq" id="WP_126232201.1">
    <property type="nucleotide sequence ID" value="NZ_PRBV01000005.1"/>
</dbReference>
<protein>
    <submittedName>
        <fullName evidence="1">Uncharacterized protein</fullName>
    </submittedName>
</protein>
<reference evidence="1 2" key="1">
    <citation type="journal article" date="2019" name="Appl. Environ. Microbiol.">
        <title>Population genetics and characterization of Campylobacter jejuni isolates in western jackdaws and game birds in Finland.</title>
        <authorList>
            <person name="Kovanen S."/>
            <person name="Rossi M."/>
            <person name="Pohja-Mykra M."/>
            <person name="Nieminen T."/>
            <person name="Raunio-Saarnisto M."/>
            <person name="Sauvala M."/>
            <person name="Fredriksson-Ahomaa M."/>
            <person name="Hanninen M.L."/>
            <person name="Kivisto R."/>
        </authorList>
    </citation>
    <scope>NUCLEOTIDE SEQUENCE [LARGE SCALE GENOMIC DNA]</scope>
    <source>
        <strain evidence="1 2">CB313</strain>
    </source>
</reference>